<feature type="binding site" evidence="10">
    <location>
        <position position="245"/>
    </location>
    <ligand>
        <name>Mn(2+)</name>
        <dbReference type="ChEBI" id="CHEBI:29035"/>
    </ligand>
</feature>
<dbReference type="PANTHER" id="PTHR30031:SF0">
    <property type="entry name" value="PHOSPHOENOLPYRUVATE CARBOXYKINASE (ATP)"/>
    <property type="match status" value="1"/>
</dbReference>
<dbReference type="NCBIfam" id="NF006820">
    <property type="entry name" value="PRK09344.1-2"/>
    <property type="match status" value="1"/>
</dbReference>
<dbReference type="PROSITE" id="PS00532">
    <property type="entry name" value="PEPCK_ATP"/>
    <property type="match status" value="1"/>
</dbReference>
<evidence type="ECO:0000256" key="7">
    <source>
        <dbReference type="ARBA" id="ARBA00022840"/>
    </source>
</evidence>
<keyword evidence="11" id="KW-0670">Pyruvate</keyword>
<evidence type="ECO:0000313" key="11">
    <source>
        <dbReference type="EMBL" id="PTL86987.1"/>
    </source>
</evidence>
<dbReference type="Proteomes" id="UP000240811">
    <property type="component" value="Unassembled WGS sequence"/>
</dbReference>
<evidence type="ECO:0000313" key="12">
    <source>
        <dbReference type="Proteomes" id="UP000240811"/>
    </source>
</evidence>
<keyword evidence="7 10" id="KW-0067">ATP-binding</keyword>
<dbReference type="NCBIfam" id="NF006821">
    <property type="entry name" value="PRK09344.1-3"/>
    <property type="match status" value="1"/>
</dbReference>
<dbReference type="GO" id="GO:0046872">
    <property type="term" value="F:metal ion binding"/>
    <property type="evidence" value="ECO:0007669"/>
    <property type="project" value="UniProtKB-KW"/>
</dbReference>
<dbReference type="Gene3D" id="2.170.8.10">
    <property type="entry name" value="Phosphoenolpyruvate Carboxykinase, domain 2"/>
    <property type="match status" value="1"/>
</dbReference>
<feature type="binding site" evidence="10">
    <location>
        <position position="189"/>
    </location>
    <ligand>
        <name>ATP</name>
        <dbReference type="ChEBI" id="CHEBI:30616"/>
    </ligand>
</feature>
<dbReference type="Gene3D" id="3.40.449.10">
    <property type="entry name" value="Phosphoenolpyruvate Carboxykinase, domain 1"/>
    <property type="match status" value="1"/>
</dbReference>
<evidence type="ECO:0000256" key="9">
    <source>
        <dbReference type="ARBA" id="ARBA00047371"/>
    </source>
</evidence>
<comment type="cofactor">
    <cofactor evidence="10">
        <name>Mn(2+)</name>
        <dbReference type="ChEBI" id="CHEBI:29035"/>
    </cofactor>
    <text evidence="10">Binds 1 Mn(2+) ion per subunit.</text>
</comment>
<name>A0A2T4VYY5_9HYPH</name>
<gene>
    <name evidence="10 11" type="primary">pckA</name>
    <name evidence="11" type="ORF">C4617_00840</name>
</gene>
<evidence type="ECO:0000256" key="10">
    <source>
        <dbReference type="HAMAP-Rule" id="MF_00453"/>
    </source>
</evidence>
<feature type="binding site" evidence="10">
    <location>
        <position position="189"/>
    </location>
    <ligand>
        <name>substrate</name>
    </ligand>
</feature>
<keyword evidence="5 10" id="KW-0547">Nucleotide-binding</keyword>
<dbReference type="GO" id="GO:0016301">
    <property type="term" value="F:kinase activity"/>
    <property type="evidence" value="ECO:0007669"/>
    <property type="project" value="UniProtKB-KW"/>
</dbReference>
<feature type="binding site" evidence="10">
    <location>
        <position position="183"/>
    </location>
    <ligand>
        <name>substrate</name>
    </ligand>
</feature>
<feature type="binding site" evidence="10">
    <location>
        <position position="436"/>
    </location>
    <ligand>
        <name>ATP</name>
        <dbReference type="ChEBI" id="CHEBI:30616"/>
    </ligand>
</feature>
<feature type="binding site" evidence="10">
    <location>
        <position position="208"/>
    </location>
    <ligand>
        <name>ATP</name>
        <dbReference type="ChEBI" id="CHEBI:30616"/>
    </ligand>
</feature>
<dbReference type="SUPFAM" id="SSF68923">
    <property type="entry name" value="PEP carboxykinase N-terminal domain"/>
    <property type="match status" value="1"/>
</dbReference>
<keyword evidence="11" id="KW-0808">Transferase</keyword>
<feature type="binding site" evidence="10">
    <location>
        <position position="273"/>
    </location>
    <ligand>
        <name>ATP</name>
        <dbReference type="ChEBI" id="CHEBI:30616"/>
    </ligand>
</feature>
<keyword evidence="11" id="KW-0418">Kinase</keyword>
<keyword evidence="10" id="KW-0464">Manganese</keyword>
<dbReference type="EMBL" id="PSQJ01000001">
    <property type="protein sequence ID" value="PTL86987.1"/>
    <property type="molecule type" value="Genomic_DNA"/>
</dbReference>
<dbReference type="GO" id="GO:0005524">
    <property type="term" value="F:ATP binding"/>
    <property type="evidence" value="ECO:0007669"/>
    <property type="project" value="UniProtKB-UniRule"/>
</dbReference>
<dbReference type="InterPro" id="IPR013035">
    <property type="entry name" value="PEP_carboxykinase_C"/>
</dbReference>
<comment type="similarity">
    <text evidence="2 10">Belongs to the phosphoenolpyruvate carboxykinase (ATP) family.</text>
</comment>
<dbReference type="NCBIfam" id="TIGR00224">
    <property type="entry name" value="pckA"/>
    <property type="match status" value="1"/>
</dbReference>
<dbReference type="AlphaFoldDB" id="A0A2T4VYY5"/>
<comment type="pathway">
    <text evidence="1 10">Carbohydrate biosynthesis; gluconeogenesis.</text>
</comment>
<evidence type="ECO:0000256" key="2">
    <source>
        <dbReference type="ARBA" id="ARBA00006052"/>
    </source>
</evidence>
<keyword evidence="10" id="KW-0479">Metal-binding</keyword>
<dbReference type="PIRSF" id="PIRSF006294">
    <property type="entry name" value="PEP_crbxkin"/>
    <property type="match status" value="1"/>
</dbReference>
<comment type="subcellular location">
    <subcellularLocation>
        <location evidence="10">Cytoplasm</location>
    </subcellularLocation>
</comment>
<keyword evidence="8 10" id="KW-0456">Lyase</keyword>
<feature type="binding site" evidence="10">
    <location>
        <position position="189"/>
    </location>
    <ligand>
        <name>Mn(2+)</name>
        <dbReference type="ChEBI" id="CHEBI:29035"/>
    </ligand>
</feature>
<dbReference type="PANTHER" id="PTHR30031">
    <property type="entry name" value="PHOSPHOENOLPYRUVATE CARBOXYKINASE ATP"/>
    <property type="match status" value="1"/>
</dbReference>
<dbReference type="Pfam" id="PF01293">
    <property type="entry name" value="PEPCK_ATP"/>
    <property type="match status" value="1"/>
</dbReference>
<reference evidence="12" key="1">
    <citation type="submission" date="2018-02" db="EMBL/GenBank/DDBJ databases">
        <title>Genome sequence of Candidatus Liberibacter europaeus.</title>
        <authorList>
            <person name="Frampton R.A."/>
            <person name="Thompson S.M."/>
            <person name="David C."/>
            <person name="Addison S.M."/>
            <person name="Smith G.R."/>
        </authorList>
    </citation>
    <scope>NUCLEOTIDE SEQUENCE [LARGE SCALE GENOMIC DNA]</scope>
</reference>
<dbReference type="InterPro" id="IPR001272">
    <property type="entry name" value="PEP_carboxykinase_ATP"/>
</dbReference>
<evidence type="ECO:0000256" key="8">
    <source>
        <dbReference type="ARBA" id="ARBA00023239"/>
    </source>
</evidence>
<feature type="binding site" evidence="10">
    <location>
        <position position="49"/>
    </location>
    <ligand>
        <name>substrate</name>
    </ligand>
</feature>
<dbReference type="Gene3D" id="3.90.228.20">
    <property type="match status" value="1"/>
</dbReference>
<keyword evidence="10" id="KW-0963">Cytoplasm</keyword>
<dbReference type="GO" id="GO:0005829">
    <property type="term" value="C:cytosol"/>
    <property type="evidence" value="ECO:0007669"/>
    <property type="project" value="TreeGrafter"/>
</dbReference>
<protein>
    <recommendedName>
        <fullName evidence="3 10">Phosphoenolpyruvate carboxykinase (ATP)</fullName>
        <shortName evidence="10">PCK</shortName>
        <shortName evidence="10">PEP carboxykinase</shortName>
        <shortName evidence="10">PEPCK</shortName>
        <ecNumber evidence="3 10">4.1.1.49</ecNumber>
    </recommendedName>
</protein>
<evidence type="ECO:0000256" key="3">
    <source>
        <dbReference type="ARBA" id="ARBA00012363"/>
    </source>
</evidence>
<feature type="binding site" evidence="10">
    <location>
        <begin position="224"/>
        <end position="232"/>
    </location>
    <ligand>
        <name>ATP</name>
        <dbReference type="ChEBI" id="CHEBI:30616"/>
    </ligand>
</feature>
<keyword evidence="4 10" id="KW-0312">Gluconeogenesis</keyword>
<comment type="function">
    <text evidence="10">Involved in the gluconeogenesis. Catalyzes the conversion of oxaloacetate (OAA) to phosphoenolpyruvate (PEP) through direct phosphoryl transfer between the nucleoside triphosphate and OAA.</text>
</comment>
<comment type="caution">
    <text evidence="11">The sequence shown here is derived from an EMBL/GenBank/DDBJ whole genome shotgun (WGS) entry which is preliminary data.</text>
</comment>
<proteinExistence type="inferred from homology"/>
<evidence type="ECO:0000256" key="6">
    <source>
        <dbReference type="ARBA" id="ARBA00022793"/>
    </source>
</evidence>
<evidence type="ECO:0000256" key="4">
    <source>
        <dbReference type="ARBA" id="ARBA00022432"/>
    </source>
</evidence>
<dbReference type="UniPathway" id="UPA00138"/>
<feature type="binding site" evidence="10">
    <location>
        <position position="208"/>
    </location>
    <ligand>
        <name>Mn(2+)</name>
        <dbReference type="ChEBI" id="CHEBI:29035"/>
    </ligand>
</feature>
<dbReference type="EC" id="4.1.1.49" evidence="3 10"/>
<accession>A0A2T4VYY5</accession>
<dbReference type="GO" id="GO:0004612">
    <property type="term" value="F:phosphoenolpyruvate carboxykinase (ATP) activity"/>
    <property type="evidence" value="ECO:0007669"/>
    <property type="project" value="UniProtKB-UniRule"/>
</dbReference>
<dbReference type="HAMAP" id="MF_00453">
    <property type="entry name" value="PEPCK_ATP"/>
    <property type="match status" value="1"/>
</dbReference>
<dbReference type="InterPro" id="IPR015994">
    <property type="entry name" value="PEPCK_ATP_CS"/>
</dbReference>
<evidence type="ECO:0000256" key="1">
    <source>
        <dbReference type="ARBA" id="ARBA00004742"/>
    </source>
</evidence>
<feature type="binding site" evidence="10">
    <location>
        <position position="310"/>
    </location>
    <ligand>
        <name>ATP</name>
        <dbReference type="ChEBI" id="CHEBI:30616"/>
    </ligand>
</feature>
<organism evidence="11 12">
    <name type="scientific">Candidatus Liberibacter europaeus</name>
    <dbReference type="NCBI Taxonomy" id="744859"/>
    <lineage>
        <taxon>Bacteria</taxon>
        <taxon>Pseudomonadati</taxon>
        <taxon>Pseudomonadota</taxon>
        <taxon>Alphaproteobacteria</taxon>
        <taxon>Hyphomicrobiales</taxon>
        <taxon>Rhizobiaceae</taxon>
        <taxon>Liberibacter</taxon>
    </lineage>
</organism>
<dbReference type="GO" id="GO:0006094">
    <property type="term" value="P:gluconeogenesis"/>
    <property type="evidence" value="ECO:0007669"/>
    <property type="project" value="UniProtKB-UniRule"/>
</dbReference>
<keyword evidence="6 10" id="KW-0210">Decarboxylase</keyword>
<feature type="binding site" evidence="10">
    <location>
        <position position="310"/>
    </location>
    <ligand>
        <name>substrate</name>
    </ligand>
</feature>
<dbReference type="InterPro" id="IPR008210">
    <property type="entry name" value="PEP_carboxykinase_N"/>
</dbReference>
<comment type="caution">
    <text evidence="10">Lacks conserved residue(s) required for the propagation of feature annotation.</text>
</comment>
<evidence type="ECO:0000256" key="5">
    <source>
        <dbReference type="ARBA" id="ARBA00022741"/>
    </source>
</evidence>
<sequence length="519" mass="58045">MVNFDLEGASFVHYNLSVSKLYEESIRHENTIITCHGSLRALTGHHTGRSPLDKFIVLDENTEKSIFWDSNKDMSPENFSVLKSDMLDYVKGRKLFVQDLVACSNTKNSLDVRVVTQYAWHSLFIRNLLKNKEDVVNKSDLMSLQVIVLPDFHANPDRHGCNSSTMIAIDFSSRLILIGGTSYAGEIKKAIFTYLNYIFPERGIMPMHCAANMGDSGDVALFFGLSGTGKTTLSADSNRILIGDDEHAWNEDGVFNFEGGCYAKTINLSQEMEPEIFSASCRFGAILENVVVDEYGVPDFNDSYFTENTRAAYPLEFISNHLQSSMICGCPRHVIMLAADAFGILPPVARLTPEQAVYYFLSGYTAKLAGTEKGVVEPEATFSACFGAPFMPRNPVQYGSILKDYIVKYNVDCWLINTGWTDGPYGTGHRMPIGVTRALLDEIFNNSIKDTSFRIDENFGFFVPNEIKGVDKKFLNTRQSWSDGNLYDVKMRELLAMFSRNFSKFENGSKGSISIGFKG</sequence>
<dbReference type="SUPFAM" id="SSF53795">
    <property type="entry name" value="PEP carboxykinase-like"/>
    <property type="match status" value="1"/>
</dbReference>
<comment type="catalytic activity">
    <reaction evidence="9 10">
        <text>oxaloacetate + ATP = phosphoenolpyruvate + ADP + CO2</text>
        <dbReference type="Rhea" id="RHEA:18617"/>
        <dbReference type="ChEBI" id="CHEBI:16452"/>
        <dbReference type="ChEBI" id="CHEBI:16526"/>
        <dbReference type="ChEBI" id="CHEBI:30616"/>
        <dbReference type="ChEBI" id="CHEBI:58702"/>
        <dbReference type="ChEBI" id="CHEBI:456216"/>
        <dbReference type="EC" id="4.1.1.49"/>
    </reaction>
</comment>